<organism evidence="1 2">
    <name type="scientific">Vitis vinifera</name>
    <name type="common">Grape</name>
    <dbReference type="NCBI Taxonomy" id="29760"/>
    <lineage>
        <taxon>Eukaryota</taxon>
        <taxon>Viridiplantae</taxon>
        <taxon>Streptophyta</taxon>
        <taxon>Embryophyta</taxon>
        <taxon>Tracheophyta</taxon>
        <taxon>Spermatophyta</taxon>
        <taxon>Magnoliopsida</taxon>
        <taxon>eudicotyledons</taxon>
        <taxon>Gunneridae</taxon>
        <taxon>Pentapetalae</taxon>
        <taxon>rosids</taxon>
        <taxon>Vitales</taxon>
        <taxon>Vitaceae</taxon>
        <taxon>Viteae</taxon>
        <taxon>Vitis</taxon>
    </lineage>
</organism>
<evidence type="ECO:0000313" key="2">
    <source>
        <dbReference type="Proteomes" id="UP000288805"/>
    </source>
</evidence>
<evidence type="ECO:0000313" key="1">
    <source>
        <dbReference type="EMBL" id="RVW68141.1"/>
    </source>
</evidence>
<protein>
    <submittedName>
        <fullName evidence="1">Uncharacterized protein</fullName>
    </submittedName>
</protein>
<dbReference type="AlphaFoldDB" id="A0A438G7K9"/>
<accession>A0A438G7K9</accession>
<comment type="caution">
    <text evidence="1">The sequence shown here is derived from an EMBL/GenBank/DDBJ whole genome shotgun (WGS) entry which is preliminary data.</text>
</comment>
<reference evidence="1 2" key="1">
    <citation type="journal article" date="2018" name="PLoS Genet.">
        <title>Population sequencing reveals clonal diversity and ancestral inbreeding in the grapevine cultivar Chardonnay.</title>
        <authorList>
            <person name="Roach M.J."/>
            <person name="Johnson D.L."/>
            <person name="Bohlmann J."/>
            <person name="van Vuuren H.J."/>
            <person name="Jones S.J."/>
            <person name="Pretorius I.S."/>
            <person name="Schmidt S.A."/>
            <person name="Borneman A.R."/>
        </authorList>
    </citation>
    <scope>NUCLEOTIDE SEQUENCE [LARGE SCALE GENOMIC DNA]</scope>
    <source>
        <strain evidence="2">cv. Chardonnay</strain>
        <tissue evidence="1">Leaf</tissue>
    </source>
</reference>
<dbReference type="Proteomes" id="UP000288805">
    <property type="component" value="Unassembled WGS sequence"/>
</dbReference>
<proteinExistence type="predicted"/>
<dbReference type="EMBL" id="QGNW01000547">
    <property type="protein sequence ID" value="RVW68141.1"/>
    <property type="molecule type" value="Genomic_DNA"/>
</dbReference>
<name>A0A438G7K9_VITVI</name>
<sequence length="96" mass="11113">MWLKVDGFKDLIRELCTSYVVSGSSSHCLVVKLKALKKDLKVWNKEVFGNVSFNKAKSLRHISFWDFKERVSSLSNVEAEARRVALEKYKKWGFNG</sequence>
<gene>
    <name evidence="1" type="ORF">CK203_064047</name>
</gene>